<gene>
    <name evidence="3" type="ORF">FOE74_00150</name>
</gene>
<evidence type="ECO:0000313" key="4">
    <source>
        <dbReference type="Proteomes" id="UP000323866"/>
    </source>
</evidence>
<reference evidence="3 4" key="1">
    <citation type="submission" date="2019-07" db="EMBL/GenBank/DDBJ databases">
        <authorList>
            <person name="Qu J.-H."/>
        </authorList>
    </citation>
    <scope>NUCLEOTIDE SEQUENCE [LARGE SCALE GENOMIC DNA]</scope>
    <source>
        <strain evidence="3 4">MDT1-10-3</strain>
    </source>
</reference>
<accession>A0A5M8QPT7</accession>
<name>A0A5M8QPT7_9BACT</name>
<comment type="caution">
    <text evidence="3">The sequence shown here is derived from an EMBL/GenBank/DDBJ whole genome shotgun (WGS) entry which is preliminary data.</text>
</comment>
<dbReference type="Proteomes" id="UP000323866">
    <property type="component" value="Unassembled WGS sequence"/>
</dbReference>
<sequence length="102" mass="12140">MFVYIVSLPMEEGKDKCLWKIAKKRVAFRRNFFMYILANALVWVLWYFTGGEEDRQLGLPWPAWLTLGWGVGLAFSYYDAFHASRDLAVEREYEKLTRHKNL</sequence>
<organism evidence="3 4">
    <name type="scientific">Rufibacter glacialis</name>
    <dbReference type="NCBI Taxonomy" id="1259555"/>
    <lineage>
        <taxon>Bacteria</taxon>
        <taxon>Pseudomonadati</taxon>
        <taxon>Bacteroidota</taxon>
        <taxon>Cytophagia</taxon>
        <taxon>Cytophagales</taxon>
        <taxon>Hymenobacteraceae</taxon>
        <taxon>Rufibacter</taxon>
    </lineage>
</organism>
<keyword evidence="1" id="KW-0812">Transmembrane</keyword>
<protein>
    <submittedName>
        <fullName evidence="3">2TM domain-containing protein</fullName>
    </submittedName>
</protein>
<feature type="transmembrane region" description="Helical" evidence="1">
    <location>
        <begin position="61"/>
        <end position="81"/>
    </location>
</feature>
<feature type="domain" description="2TM" evidence="2">
    <location>
        <begin position="23"/>
        <end position="83"/>
    </location>
</feature>
<dbReference type="EMBL" id="VKKZ01000001">
    <property type="protein sequence ID" value="KAA6438089.1"/>
    <property type="molecule type" value="Genomic_DNA"/>
</dbReference>
<evidence type="ECO:0000313" key="3">
    <source>
        <dbReference type="EMBL" id="KAA6438089.1"/>
    </source>
</evidence>
<feature type="transmembrane region" description="Helical" evidence="1">
    <location>
        <begin position="32"/>
        <end position="49"/>
    </location>
</feature>
<dbReference type="OrthoDB" id="8965954at2"/>
<dbReference type="AlphaFoldDB" id="A0A5M8QPT7"/>
<keyword evidence="1" id="KW-0472">Membrane</keyword>
<reference evidence="3 4" key="2">
    <citation type="submission" date="2019-09" db="EMBL/GenBank/DDBJ databases">
        <title>A bacterium isolated from glacier soil.</title>
        <authorList>
            <person name="Liu Q."/>
        </authorList>
    </citation>
    <scope>NUCLEOTIDE SEQUENCE [LARGE SCALE GENOMIC DNA]</scope>
    <source>
        <strain evidence="3 4">MDT1-10-3</strain>
    </source>
</reference>
<proteinExistence type="predicted"/>
<evidence type="ECO:0000256" key="1">
    <source>
        <dbReference type="SAM" id="Phobius"/>
    </source>
</evidence>
<evidence type="ECO:0000259" key="2">
    <source>
        <dbReference type="Pfam" id="PF13239"/>
    </source>
</evidence>
<dbReference type="Pfam" id="PF13239">
    <property type="entry name" value="2TM"/>
    <property type="match status" value="1"/>
</dbReference>
<dbReference type="InterPro" id="IPR025698">
    <property type="entry name" value="2TM_dom"/>
</dbReference>
<keyword evidence="1" id="KW-1133">Transmembrane helix</keyword>